<dbReference type="EMBL" id="CP094302">
    <property type="protein sequence ID" value="WHP84627.1"/>
    <property type="molecule type" value="Genomic_DNA"/>
</dbReference>
<organism evidence="1 2">
    <name type="scientific">Edwardsiella anguillarum</name>
    <dbReference type="NCBI Taxonomy" id="1821960"/>
    <lineage>
        <taxon>Bacteria</taxon>
        <taxon>Pseudomonadati</taxon>
        <taxon>Pseudomonadota</taxon>
        <taxon>Gammaproteobacteria</taxon>
        <taxon>Enterobacterales</taxon>
        <taxon>Hafniaceae</taxon>
        <taxon>Edwardsiella</taxon>
    </lineage>
</organism>
<dbReference type="Pfam" id="PF07105">
    <property type="entry name" value="DUF1367"/>
    <property type="match status" value="1"/>
</dbReference>
<protein>
    <submittedName>
        <fullName evidence="1">DUF1367 family protein</fullName>
    </submittedName>
</protein>
<accession>A0ABY8SID0</accession>
<evidence type="ECO:0000313" key="2">
    <source>
        <dbReference type="Proteomes" id="UP001238370"/>
    </source>
</evidence>
<keyword evidence="2" id="KW-1185">Reference proteome</keyword>
<sequence>MAHELQLIKHHSGILIPATPETSEILQSKIKLGDVLVAEFKRVRNPAFHRRFFALLNLGFEYWEPTGGAISSNERKLVTGYAKYLAAYGGNEGALLDAAEQYLEQVANRRVTNGISLCKSFDAYRAWVTVEAGHFDAIELPDGTLRKHPRSISFSNMDEVEFQQLYKAALDVLWRWILAKAFRNQNEAENAAAQLMSFAG</sequence>
<proteinExistence type="predicted"/>
<dbReference type="RefSeq" id="WP_049703683.1">
    <property type="nucleotide sequence ID" value="NZ_CP094302.2"/>
</dbReference>
<evidence type="ECO:0000313" key="1">
    <source>
        <dbReference type="EMBL" id="WHP84627.1"/>
    </source>
</evidence>
<dbReference type="Proteomes" id="UP001238370">
    <property type="component" value="Chromosome"/>
</dbReference>
<dbReference type="InterPro" id="IPR009797">
    <property type="entry name" value="DUF1367"/>
</dbReference>
<gene>
    <name evidence="1" type="ORF">MQ095_03925</name>
</gene>
<reference evidence="1 2" key="1">
    <citation type="submission" date="2022-03" db="EMBL/GenBank/DDBJ databases">
        <title>Survey of Intraspecific Variation of Edwardsiella anguillarum Isolates from Non-Anguillid Fish Host Originating from Varied Geographic Locations.</title>
        <authorList>
            <person name="Armwood A.R."/>
            <person name="Woodyard E."/>
            <person name="Waldbieser G.C."/>
            <person name="Camus A.C."/>
            <person name="Divya D."/>
            <person name="Tekedar H."/>
            <person name="Soto E."/>
            <person name="Stein C."/>
            <person name="Ucko M."/>
            <person name="Ware C."/>
            <person name="Griffin M.J."/>
        </authorList>
    </citation>
    <scope>NUCLEOTIDE SEQUENCE [LARGE SCALE GENOMIC DNA]</scope>
    <source>
        <strain evidence="1 2">R18-35-2</strain>
    </source>
</reference>
<name>A0ABY8SID0_9GAMM</name>